<evidence type="ECO:0000313" key="2">
    <source>
        <dbReference type="Proteomes" id="UP000827092"/>
    </source>
</evidence>
<dbReference type="Proteomes" id="UP000827092">
    <property type="component" value="Unassembled WGS sequence"/>
</dbReference>
<protein>
    <submittedName>
        <fullName evidence="1">Uncharacterized protein</fullName>
    </submittedName>
</protein>
<reference evidence="1 2" key="1">
    <citation type="journal article" date="2022" name="Nat. Ecol. Evol.">
        <title>A masculinizing supergene underlies an exaggerated male reproductive morph in a spider.</title>
        <authorList>
            <person name="Hendrickx F."/>
            <person name="De Corte Z."/>
            <person name="Sonet G."/>
            <person name="Van Belleghem S.M."/>
            <person name="Kostlbacher S."/>
            <person name="Vangestel C."/>
        </authorList>
    </citation>
    <scope>NUCLEOTIDE SEQUENCE [LARGE SCALE GENOMIC DNA]</scope>
    <source>
        <strain evidence="1">W744_W776</strain>
    </source>
</reference>
<proteinExistence type="predicted"/>
<evidence type="ECO:0000313" key="1">
    <source>
        <dbReference type="EMBL" id="KAG8156257.1"/>
    </source>
</evidence>
<accession>A0AAV6TEY4</accession>
<comment type="caution">
    <text evidence="1">The sequence shown here is derived from an EMBL/GenBank/DDBJ whole genome shotgun (WGS) entry which is preliminary data.</text>
</comment>
<sequence length="91" mass="10104">MFRTQLCDLLKFIVKFLGSPFVYTSSARASLLAASPREELLIFASHSSHFMQSGMRSSWQPCCLTQNIAISGLSTLLSVVNSMGLYYFDAL</sequence>
<dbReference type="EMBL" id="JAFNEN010006112">
    <property type="protein sequence ID" value="KAG8156257.1"/>
    <property type="molecule type" value="Genomic_DNA"/>
</dbReference>
<organism evidence="1 2">
    <name type="scientific">Oedothorax gibbosus</name>
    <dbReference type="NCBI Taxonomy" id="931172"/>
    <lineage>
        <taxon>Eukaryota</taxon>
        <taxon>Metazoa</taxon>
        <taxon>Ecdysozoa</taxon>
        <taxon>Arthropoda</taxon>
        <taxon>Chelicerata</taxon>
        <taxon>Arachnida</taxon>
        <taxon>Araneae</taxon>
        <taxon>Araneomorphae</taxon>
        <taxon>Entelegynae</taxon>
        <taxon>Araneoidea</taxon>
        <taxon>Linyphiidae</taxon>
        <taxon>Erigoninae</taxon>
        <taxon>Oedothorax</taxon>
    </lineage>
</organism>
<name>A0AAV6TEY4_9ARAC</name>
<keyword evidence="2" id="KW-1185">Reference proteome</keyword>
<dbReference type="AlphaFoldDB" id="A0AAV6TEY4"/>
<gene>
    <name evidence="1" type="ORF">JTE90_000193</name>
</gene>